<evidence type="ECO:0000256" key="4">
    <source>
        <dbReference type="ARBA" id="ARBA00023239"/>
    </source>
</evidence>
<gene>
    <name evidence="5" type="ORF">NIES21_59520</name>
</gene>
<dbReference type="GO" id="GO:0030089">
    <property type="term" value="C:phycobilisome"/>
    <property type="evidence" value="ECO:0007669"/>
    <property type="project" value="UniProtKB-KW"/>
</dbReference>
<evidence type="ECO:0000256" key="2">
    <source>
        <dbReference type="ARBA" id="ARBA00022549"/>
    </source>
</evidence>
<dbReference type="InterPro" id="IPR016024">
    <property type="entry name" value="ARM-type_fold"/>
</dbReference>
<protein>
    <submittedName>
        <fullName evidence="5">Uncharacterized protein</fullName>
    </submittedName>
</protein>
<comment type="similarity">
    <text evidence="1">Belongs to the CpcE/RpcE/PecE family.</text>
</comment>
<geneLocation type="plasmid" evidence="6">
    <name>Plasmid2 dna</name>
</geneLocation>
<dbReference type="InterPro" id="IPR011989">
    <property type="entry name" value="ARM-like"/>
</dbReference>
<dbReference type="AlphaFoldDB" id="A0A1Z4GRE2"/>
<proteinExistence type="inferred from homology"/>
<dbReference type="SUPFAM" id="SSF48371">
    <property type="entry name" value="ARM repeat"/>
    <property type="match status" value="1"/>
</dbReference>
<keyword evidence="2" id="KW-0042">Antenna complex</keyword>
<sequence length="280" mass="31101">MDSSNNYWENFKSESISTQQIIQLACCEENQETYWDYVLILRMRGSNEELVEASKLCQSQSPKKRSLGVDILGELGIPQRTFLTQCGDILLNLLSNESDSNVLASIGFAFGHLNDARSVEPLVKLKNHPNVDVRMGVVSGLMSQSDELAIQALIDLSSDENEDIRNWATFSLGSQIETDTPAIRDALLTRIILETSEDETIAEIRGEALLGLALRKDERVISPLIAELESDCVGRLAVEAAKEIGDAKLYPALIKLQQWWDLDIKLLEEAISNCNSNSSI</sequence>
<keyword evidence="3" id="KW-0605">Phycobilisome</keyword>
<evidence type="ECO:0000256" key="3">
    <source>
        <dbReference type="ARBA" id="ARBA00022738"/>
    </source>
</evidence>
<organism evidence="5 6">
    <name type="scientific">Anabaenopsis circularis NIES-21</name>
    <dbReference type="NCBI Taxonomy" id="1085406"/>
    <lineage>
        <taxon>Bacteria</taxon>
        <taxon>Bacillati</taxon>
        <taxon>Cyanobacteriota</taxon>
        <taxon>Cyanophyceae</taxon>
        <taxon>Nostocales</taxon>
        <taxon>Nodulariaceae</taxon>
        <taxon>Anabaenopsis</taxon>
    </lineage>
</organism>
<dbReference type="Proteomes" id="UP000218287">
    <property type="component" value="Plasmid Plasmid2 dna"/>
</dbReference>
<evidence type="ECO:0000256" key="1">
    <source>
        <dbReference type="ARBA" id="ARBA00009299"/>
    </source>
</evidence>
<dbReference type="NCBIfam" id="NF007244">
    <property type="entry name" value="PRK09687.1"/>
    <property type="match status" value="1"/>
</dbReference>
<keyword evidence="5" id="KW-0614">Plasmid</keyword>
<keyword evidence="6" id="KW-1185">Reference proteome</keyword>
<name>A0A1Z4GRE2_9CYAN</name>
<dbReference type="EMBL" id="AP018176">
    <property type="protein sequence ID" value="BAY20082.1"/>
    <property type="molecule type" value="Genomic_DNA"/>
</dbReference>
<accession>A0A1Z4GRE2</accession>
<dbReference type="GO" id="GO:0016829">
    <property type="term" value="F:lyase activity"/>
    <property type="evidence" value="ECO:0007669"/>
    <property type="project" value="UniProtKB-KW"/>
</dbReference>
<evidence type="ECO:0000313" key="6">
    <source>
        <dbReference type="Proteomes" id="UP000218287"/>
    </source>
</evidence>
<reference evidence="5 6" key="1">
    <citation type="submission" date="2017-06" db="EMBL/GenBank/DDBJ databases">
        <title>Genome sequencing of cyanobaciteial culture collection at National Institute for Environmental Studies (NIES).</title>
        <authorList>
            <person name="Hirose Y."/>
            <person name="Shimura Y."/>
            <person name="Fujisawa T."/>
            <person name="Nakamura Y."/>
            <person name="Kawachi M."/>
        </authorList>
    </citation>
    <scope>NUCLEOTIDE SEQUENCE [LARGE SCALE GENOMIC DNA]</scope>
    <source>
        <strain evidence="5 6">NIES-21</strain>
        <plasmid evidence="6">Plasmid2 dna</plasmid>
    </source>
</reference>
<keyword evidence="4" id="KW-0456">Lyase</keyword>
<dbReference type="OrthoDB" id="278248at2"/>
<dbReference type="Pfam" id="PF13646">
    <property type="entry name" value="HEAT_2"/>
    <property type="match status" value="1"/>
</dbReference>
<evidence type="ECO:0000313" key="5">
    <source>
        <dbReference type="EMBL" id="BAY20082.1"/>
    </source>
</evidence>
<dbReference type="Gene3D" id="1.25.10.10">
    <property type="entry name" value="Leucine-rich Repeat Variant"/>
    <property type="match status" value="1"/>
</dbReference>